<dbReference type="STRING" id="521096.Tpau_0330"/>
<evidence type="ECO:0000256" key="2">
    <source>
        <dbReference type="ARBA" id="ARBA00006411"/>
    </source>
</evidence>
<dbReference type="HOGENOM" id="CLU_073321_0_0_11"/>
<organism evidence="5 6">
    <name type="scientific">Tsukamurella paurometabola (strain ATCC 8368 / DSM 20162 / CCUG 35730 / CIP 100753 / JCM 10117 / KCTC 9821 / NBRC 16120 / NCIMB 702349 / NCTC 13040)</name>
    <name type="common">Corynebacterium paurometabolum</name>
    <dbReference type="NCBI Taxonomy" id="521096"/>
    <lineage>
        <taxon>Bacteria</taxon>
        <taxon>Bacillati</taxon>
        <taxon>Actinomycetota</taxon>
        <taxon>Actinomycetes</taxon>
        <taxon>Mycobacteriales</taxon>
        <taxon>Tsukamurellaceae</taxon>
        <taxon>Tsukamurella</taxon>
    </lineage>
</organism>
<gene>
    <name evidence="5" type="ordered locus">Tpau_0330</name>
</gene>
<dbReference type="InterPro" id="IPR025734">
    <property type="entry name" value="EspG"/>
</dbReference>
<keyword evidence="6" id="KW-1185">Reference proteome</keyword>
<evidence type="ECO:0000256" key="4">
    <source>
        <dbReference type="ARBA" id="ARBA00023186"/>
    </source>
</evidence>
<comment type="subcellular location">
    <subcellularLocation>
        <location evidence="1">Cytoplasm</location>
    </subcellularLocation>
</comment>
<comment type="similarity">
    <text evidence="2">Belongs to the EspG family.</text>
</comment>
<proteinExistence type="inferred from homology"/>
<reference evidence="6" key="1">
    <citation type="submission" date="2010-03" db="EMBL/GenBank/DDBJ databases">
        <title>The complete chromosome of Tsukamurella paurometabola DSM 20162.</title>
        <authorList>
            <consortium name="US DOE Joint Genome Institute (JGI-PGF)"/>
            <person name="Lucas S."/>
            <person name="Copeland A."/>
            <person name="Lapidus A."/>
            <person name="Glavina del Rio T."/>
            <person name="Dalin E."/>
            <person name="Tice H."/>
            <person name="Bruce D."/>
            <person name="Goodwin L."/>
            <person name="Pitluck S."/>
            <person name="Kyrpides N."/>
            <person name="Mavromatis K."/>
            <person name="Ivanova N."/>
            <person name="Mikhailova N."/>
            <person name="Munk A.C."/>
            <person name="Brettin T."/>
            <person name="Detter J.C."/>
            <person name="Tapia R."/>
            <person name="Han C."/>
            <person name="Larimer F."/>
            <person name="Land M."/>
            <person name="Hauser L."/>
            <person name="Markowitz V."/>
            <person name="Cheng J.-F."/>
            <person name="Hugenholtz P."/>
            <person name="Woyke T."/>
            <person name="Wu D."/>
            <person name="Jando M."/>
            <person name="Brambilla E."/>
            <person name="Klenk H.-P."/>
            <person name="Eisen J.A."/>
        </authorList>
    </citation>
    <scope>NUCLEOTIDE SEQUENCE [LARGE SCALE GENOMIC DNA]</scope>
    <source>
        <strain evidence="6">ATCC 8368 / DSM 20162 / CCUG 35730 / CIP 100753 / JCM 10117 / KCTC 9821 / NBRC 16120 / NCIMB 702349 / NCTC 13040</strain>
    </source>
</reference>
<sequence>MPDNDSGGGLSAFGVSIDELSLLMRLADVTELAPIVLAVHPNVYRPDDQSAVDLAVLPGLIAAGLVDADGAIDPEVARWLRALQAPAAEIALRVFDGDSALRGAIVRHDDLVVVVFRHDDLLTLQGYRTDGEDFDSTVVDPVWRVLGSCDPADFDSLTLGAAELREIVSMYNPASTDPRGEREFRGRLREHDLPPHTVDVLVDAARYSGRRAEVVYHRVDLNGVRTQAQWALGVMDTDQGRVLSTTTRGRGGDNDVILSPGTRRRFAEGLNELVARGGCVGWFDIAN</sequence>
<evidence type="ECO:0000313" key="5">
    <source>
        <dbReference type="EMBL" id="ADG76973.1"/>
    </source>
</evidence>
<dbReference type="RefSeq" id="WP_013125019.1">
    <property type="nucleotide sequence ID" value="NC_014158.1"/>
</dbReference>
<evidence type="ECO:0000256" key="3">
    <source>
        <dbReference type="ARBA" id="ARBA00022490"/>
    </source>
</evidence>
<evidence type="ECO:0008006" key="7">
    <source>
        <dbReference type="Google" id="ProtNLM"/>
    </source>
</evidence>
<dbReference type="Pfam" id="PF14011">
    <property type="entry name" value="ESX-1_EspG"/>
    <property type="match status" value="1"/>
</dbReference>
<keyword evidence="3" id="KW-0963">Cytoplasm</keyword>
<evidence type="ECO:0000256" key="1">
    <source>
        <dbReference type="ARBA" id="ARBA00004496"/>
    </source>
</evidence>
<dbReference type="Proteomes" id="UP000001213">
    <property type="component" value="Chromosome"/>
</dbReference>
<accession>D5URC0</accession>
<evidence type="ECO:0000313" key="6">
    <source>
        <dbReference type="Proteomes" id="UP000001213"/>
    </source>
</evidence>
<keyword evidence="4" id="KW-0143">Chaperone</keyword>
<dbReference type="AlphaFoldDB" id="D5URC0"/>
<protein>
    <recommendedName>
        <fullName evidence="7">ESX secretion-associated protein EspG</fullName>
    </recommendedName>
</protein>
<reference evidence="5 6" key="2">
    <citation type="journal article" date="2011" name="Stand. Genomic Sci.">
        <title>Complete genome sequence of Tsukamurella paurometabola type strain (no. 33).</title>
        <authorList>
            <person name="Munk A.C."/>
            <person name="Lapidus A."/>
            <person name="Lucas S."/>
            <person name="Nolan M."/>
            <person name="Tice H."/>
            <person name="Cheng J.F."/>
            <person name="Del Rio T.G."/>
            <person name="Goodwin L."/>
            <person name="Pitluck S."/>
            <person name="Liolios K."/>
            <person name="Huntemann M."/>
            <person name="Ivanova N."/>
            <person name="Mavromatis K."/>
            <person name="Mikhailova N."/>
            <person name="Pati A."/>
            <person name="Chen A."/>
            <person name="Palaniappan K."/>
            <person name="Tapia R."/>
            <person name="Han C."/>
            <person name="Land M."/>
            <person name="Hauser L."/>
            <person name="Chang Y.J."/>
            <person name="Jeffries C.D."/>
            <person name="Brettin T."/>
            <person name="Yasawong M."/>
            <person name="Brambilla E.M."/>
            <person name="Rohde M."/>
            <person name="Sikorski J."/>
            <person name="Goker M."/>
            <person name="Detter J.C."/>
            <person name="Woyke T."/>
            <person name="Bristow J."/>
            <person name="Eisen J.A."/>
            <person name="Markowitz V."/>
            <person name="Hugenholtz P."/>
            <person name="Kyrpides N.C."/>
            <person name="Klenk H.P."/>
        </authorList>
    </citation>
    <scope>NUCLEOTIDE SEQUENCE [LARGE SCALE GENOMIC DNA]</scope>
    <source>
        <strain evidence="6">ATCC 8368 / DSM 20162 / CCUG 35730 / CIP 100753 / JCM 10117 / KCTC 9821 / NBRC 16120 / NCIMB 702349 / NCTC 13040</strain>
    </source>
</reference>
<name>D5URC0_TSUPD</name>
<dbReference type="KEGG" id="tpr:Tpau_0330"/>
<dbReference type="EMBL" id="CP001966">
    <property type="protein sequence ID" value="ADG76973.1"/>
    <property type="molecule type" value="Genomic_DNA"/>
</dbReference>